<protein>
    <submittedName>
        <fullName evidence="1">Uncharacterized protein</fullName>
    </submittedName>
</protein>
<accession>A0AAD1U7G5</accession>
<dbReference type="Proteomes" id="UP001295684">
    <property type="component" value="Unassembled WGS sequence"/>
</dbReference>
<organism evidence="1 2">
    <name type="scientific">Euplotes crassus</name>
    <dbReference type="NCBI Taxonomy" id="5936"/>
    <lineage>
        <taxon>Eukaryota</taxon>
        <taxon>Sar</taxon>
        <taxon>Alveolata</taxon>
        <taxon>Ciliophora</taxon>
        <taxon>Intramacronucleata</taxon>
        <taxon>Spirotrichea</taxon>
        <taxon>Hypotrichia</taxon>
        <taxon>Euplotida</taxon>
        <taxon>Euplotidae</taxon>
        <taxon>Moneuplotes</taxon>
    </lineage>
</organism>
<dbReference type="EMBL" id="CAMPGE010003905">
    <property type="protein sequence ID" value="CAI2362750.1"/>
    <property type="molecule type" value="Genomic_DNA"/>
</dbReference>
<comment type="caution">
    <text evidence="1">The sequence shown here is derived from an EMBL/GenBank/DDBJ whole genome shotgun (WGS) entry which is preliminary data.</text>
</comment>
<keyword evidence="2" id="KW-1185">Reference proteome</keyword>
<sequence length="186" mass="21339">MGIRSPRFGNRGFCERIGFCAVFVKLKAERMSSWGPDGDSGGFSKVSSQIFGGQFVIGLLILICCRIKNLLKNTSNPLITPLSQKSTKIQFLTNLLYFYQIKISLKRLLNSPKTLFLLCTKPLACITCDQLNQPQPGYILFEICIEFYPYLVKGILLSERKYQVKIMNNFEKCYRQAAFNKDFRNF</sequence>
<dbReference type="AlphaFoldDB" id="A0AAD1U7G5"/>
<name>A0AAD1U7G5_EUPCR</name>
<reference evidence="1" key="1">
    <citation type="submission" date="2023-07" db="EMBL/GenBank/DDBJ databases">
        <authorList>
            <consortium name="AG Swart"/>
            <person name="Singh M."/>
            <person name="Singh A."/>
            <person name="Seah K."/>
            <person name="Emmerich C."/>
        </authorList>
    </citation>
    <scope>NUCLEOTIDE SEQUENCE</scope>
    <source>
        <strain evidence="1">DP1</strain>
    </source>
</reference>
<gene>
    <name evidence="1" type="ORF">ECRASSUSDP1_LOCUS4077</name>
</gene>
<proteinExistence type="predicted"/>
<evidence type="ECO:0000313" key="2">
    <source>
        <dbReference type="Proteomes" id="UP001295684"/>
    </source>
</evidence>
<evidence type="ECO:0000313" key="1">
    <source>
        <dbReference type="EMBL" id="CAI2362750.1"/>
    </source>
</evidence>